<dbReference type="NCBIfam" id="TIGR00761">
    <property type="entry name" value="argB"/>
    <property type="match status" value="1"/>
</dbReference>
<dbReference type="RefSeq" id="WP_117360482.1">
    <property type="nucleotide sequence ID" value="NZ_QURH01000894.1"/>
</dbReference>
<dbReference type="PANTHER" id="PTHR23342:SF20">
    <property type="entry name" value="[LYSW]-AMINOADIPATE KINASE"/>
    <property type="match status" value="1"/>
</dbReference>
<comment type="caution">
    <text evidence="8">The sequence shown here is derived from an EMBL/GenBank/DDBJ whole genome shotgun (WGS) entry which is preliminary data.</text>
</comment>
<dbReference type="Gene3D" id="3.40.1160.10">
    <property type="entry name" value="Acetylglutamate kinase-like"/>
    <property type="match status" value="1"/>
</dbReference>
<evidence type="ECO:0000259" key="7">
    <source>
        <dbReference type="Pfam" id="PF00696"/>
    </source>
</evidence>
<keyword evidence="5" id="KW-0067">ATP-binding</keyword>
<dbReference type="InterPro" id="IPR001048">
    <property type="entry name" value="Asp/Glu/Uridylate_kinase"/>
</dbReference>
<dbReference type="Pfam" id="PF00696">
    <property type="entry name" value="AA_kinase"/>
    <property type="match status" value="1"/>
</dbReference>
<dbReference type="Proteomes" id="UP000261811">
    <property type="component" value="Unassembled WGS sequence"/>
</dbReference>
<keyword evidence="3" id="KW-0547">Nucleotide-binding</keyword>
<dbReference type="PRINTS" id="PR00474">
    <property type="entry name" value="GLU5KINASE"/>
</dbReference>
<dbReference type="GO" id="GO:0005737">
    <property type="term" value="C:cytoplasm"/>
    <property type="evidence" value="ECO:0007669"/>
    <property type="project" value="InterPro"/>
</dbReference>
<evidence type="ECO:0000313" key="9">
    <source>
        <dbReference type="Proteomes" id="UP000261811"/>
    </source>
</evidence>
<keyword evidence="2" id="KW-0808">Transferase</keyword>
<dbReference type="SUPFAM" id="SSF53633">
    <property type="entry name" value="Carbamate kinase-like"/>
    <property type="match status" value="1"/>
</dbReference>
<dbReference type="GO" id="GO:0003991">
    <property type="term" value="F:acetylglutamate kinase activity"/>
    <property type="evidence" value="ECO:0007669"/>
    <property type="project" value="TreeGrafter"/>
</dbReference>
<accession>A0A372JDP6</accession>
<dbReference type="NCBIfam" id="NF010659">
    <property type="entry name" value="PRK14058.1-1"/>
    <property type="match status" value="1"/>
</dbReference>
<keyword evidence="9" id="KW-1185">Reference proteome</keyword>
<evidence type="ECO:0000256" key="3">
    <source>
        <dbReference type="ARBA" id="ARBA00022741"/>
    </source>
</evidence>
<sequence length="266" mass="26661">MGVTVVKCGGAVPAGPVCADLAGRAGEVVLVHGGAPEIERLSAELGVASRTLVSPSGVTSRHTDPAMLDVVTLALTGRAKPRLLRALAGSGVPAVGLTGLDGGLLRARRKPAQRAVRDGRTVIVRDDHSGRITGVRPRVLRVLLDGGFVPVVSPPAAGEDGAPVNVDADRAAAAIAAALGADRLVLLTCAPGVLRDASDPGSLLARCTLPREGAVPHAASGGMHRKLIAAREALLAGVPRVSVSDGRVPRPVTAALGGAGTTLEIS</sequence>
<keyword evidence="1" id="KW-0028">Amino-acid biosynthesis</keyword>
<dbReference type="InterPro" id="IPR004662">
    <property type="entry name" value="AcgluKinase_fam"/>
</dbReference>
<dbReference type="EMBL" id="QURH01000894">
    <property type="protein sequence ID" value="RFU37964.1"/>
    <property type="molecule type" value="Genomic_DNA"/>
</dbReference>
<reference evidence="8 9" key="1">
    <citation type="submission" date="2018-08" db="EMBL/GenBank/DDBJ databases">
        <title>Actinomadura jelena sp. nov., a novel Actinomycete isolated from soil in Chad.</title>
        <authorList>
            <person name="Shi L."/>
        </authorList>
    </citation>
    <scope>NUCLEOTIDE SEQUENCE [LARGE SCALE GENOMIC DNA]</scope>
    <source>
        <strain evidence="8 9">NEAU-G17</strain>
    </source>
</reference>
<dbReference type="GO" id="GO:0005524">
    <property type="term" value="F:ATP binding"/>
    <property type="evidence" value="ECO:0007669"/>
    <property type="project" value="UniProtKB-KW"/>
</dbReference>
<evidence type="ECO:0000313" key="8">
    <source>
        <dbReference type="EMBL" id="RFU37964.1"/>
    </source>
</evidence>
<protein>
    <submittedName>
        <fullName evidence="8">[LysW]-aminoadipate kinase</fullName>
    </submittedName>
</protein>
<proteinExistence type="predicted"/>
<keyword evidence="4 8" id="KW-0418">Kinase</keyword>
<evidence type="ECO:0000256" key="6">
    <source>
        <dbReference type="ARBA" id="ARBA00029440"/>
    </source>
</evidence>
<name>A0A372JDP6_9ACTN</name>
<comment type="pathway">
    <text evidence="6">Amino-acid biosynthesis.</text>
</comment>
<dbReference type="GO" id="GO:0006526">
    <property type="term" value="P:L-arginine biosynthetic process"/>
    <property type="evidence" value="ECO:0007669"/>
    <property type="project" value="TreeGrafter"/>
</dbReference>
<evidence type="ECO:0000256" key="1">
    <source>
        <dbReference type="ARBA" id="ARBA00022605"/>
    </source>
</evidence>
<dbReference type="OrthoDB" id="9803155at2"/>
<dbReference type="InterPro" id="IPR001057">
    <property type="entry name" value="Glu/AcGlu_kinase"/>
</dbReference>
<evidence type="ECO:0000256" key="4">
    <source>
        <dbReference type="ARBA" id="ARBA00022777"/>
    </source>
</evidence>
<organism evidence="8 9">
    <name type="scientific">Actinomadura logoneensis</name>
    <dbReference type="NCBI Taxonomy" id="2293572"/>
    <lineage>
        <taxon>Bacteria</taxon>
        <taxon>Bacillati</taxon>
        <taxon>Actinomycetota</taxon>
        <taxon>Actinomycetes</taxon>
        <taxon>Streptosporangiales</taxon>
        <taxon>Thermomonosporaceae</taxon>
        <taxon>Actinomadura</taxon>
    </lineage>
</organism>
<gene>
    <name evidence="8" type="ORF">DZF91_30140</name>
</gene>
<dbReference type="InterPro" id="IPR036393">
    <property type="entry name" value="AceGlu_kinase-like_sf"/>
</dbReference>
<feature type="domain" description="Aspartate/glutamate/uridylate kinase" evidence="7">
    <location>
        <begin position="3"/>
        <end position="243"/>
    </location>
</feature>
<dbReference type="PIRSF" id="PIRSF000728">
    <property type="entry name" value="NAGK"/>
    <property type="match status" value="1"/>
</dbReference>
<dbReference type="AlphaFoldDB" id="A0A372JDP6"/>
<evidence type="ECO:0000256" key="5">
    <source>
        <dbReference type="ARBA" id="ARBA00022840"/>
    </source>
</evidence>
<evidence type="ECO:0000256" key="2">
    <source>
        <dbReference type="ARBA" id="ARBA00022679"/>
    </source>
</evidence>
<dbReference type="PANTHER" id="PTHR23342">
    <property type="entry name" value="N-ACETYLGLUTAMATE SYNTHASE"/>
    <property type="match status" value="1"/>
</dbReference>